<keyword evidence="1" id="KW-0614">Plasmid</keyword>
<dbReference type="KEGG" id="gry:D7I44_17915"/>
<gene>
    <name evidence="1" type="ORF">D7I44_17915</name>
</gene>
<reference evidence="1 2" key="1">
    <citation type="submission" date="2018-09" db="EMBL/GenBank/DDBJ databases">
        <title>Genome sequencing of strain 2DFW10M-5.</title>
        <authorList>
            <person name="Heo J."/>
            <person name="Kim S.-J."/>
            <person name="Kwon S.-W."/>
        </authorList>
    </citation>
    <scope>NUCLEOTIDE SEQUENCE [LARGE SCALE GENOMIC DNA]</scope>
    <source>
        <strain evidence="1 2">2DFW10M-5</strain>
        <plasmid evidence="1 2">unnamed1</plasmid>
    </source>
</reference>
<evidence type="ECO:0000313" key="1">
    <source>
        <dbReference type="EMBL" id="AYG05554.1"/>
    </source>
</evidence>
<organism evidence="1 2">
    <name type="scientific">Gryllotalpicola protaetiae</name>
    <dbReference type="NCBI Taxonomy" id="2419771"/>
    <lineage>
        <taxon>Bacteria</taxon>
        <taxon>Bacillati</taxon>
        <taxon>Actinomycetota</taxon>
        <taxon>Actinomycetes</taxon>
        <taxon>Micrococcales</taxon>
        <taxon>Microbacteriaceae</taxon>
        <taxon>Gryllotalpicola</taxon>
    </lineage>
</organism>
<dbReference type="Proteomes" id="UP000275069">
    <property type="component" value="Plasmid unnamed1"/>
</dbReference>
<evidence type="ECO:0008006" key="3">
    <source>
        <dbReference type="Google" id="ProtNLM"/>
    </source>
</evidence>
<sequence>MTTIAQLDGRKRLNLAPYHPSDIYIVTAEDNGRITLEPATVVSALEQRVLNNPAIMAEVSAYHDDPTDLVDE</sequence>
<name>A0A387BTZ5_9MICO</name>
<evidence type="ECO:0000313" key="2">
    <source>
        <dbReference type="Proteomes" id="UP000275069"/>
    </source>
</evidence>
<dbReference type="EMBL" id="CP032625">
    <property type="protein sequence ID" value="AYG05554.1"/>
    <property type="molecule type" value="Genomic_DNA"/>
</dbReference>
<protein>
    <recommendedName>
        <fullName evidence="3">AbrB/MazE/SpoVT family DNA-binding domain-containing protein</fullName>
    </recommendedName>
</protein>
<dbReference type="AlphaFoldDB" id="A0A387BTZ5"/>
<geneLocation type="plasmid" evidence="1 2">
    <name>unnamed1</name>
</geneLocation>
<proteinExistence type="predicted"/>
<keyword evidence="2" id="KW-1185">Reference proteome</keyword>
<accession>A0A387BTZ5</accession>
<dbReference type="RefSeq" id="WP_120791082.1">
    <property type="nucleotide sequence ID" value="NZ_CP032625.1"/>
</dbReference>